<feature type="compositionally biased region" description="Basic residues" evidence="1">
    <location>
        <begin position="131"/>
        <end position="141"/>
    </location>
</feature>
<organism evidence="2 3">
    <name type="scientific">Eumeta variegata</name>
    <name type="common">Bagworm moth</name>
    <name type="synonym">Eumeta japonica</name>
    <dbReference type="NCBI Taxonomy" id="151549"/>
    <lineage>
        <taxon>Eukaryota</taxon>
        <taxon>Metazoa</taxon>
        <taxon>Ecdysozoa</taxon>
        <taxon>Arthropoda</taxon>
        <taxon>Hexapoda</taxon>
        <taxon>Insecta</taxon>
        <taxon>Pterygota</taxon>
        <taxon>Neoptera</taxon>
        <taxon>Endopterygota</taxon>
        <taxon>Lepidoptera</taxon>
        <taxon>Glossata</taxon>
        <taxon>Ditrysia</taxon>
        <taxon>Tineoidea</taxon>
        <taxon>Psychidae</taxon>
        <taxon>Oiketicinae</taxon>
        <taxon>Eumeta</taxon>
    </lineage>
</organism>
<proteinExistence type="predicted"/>
<reference evidence="2 3" key="1">
    <citation type="journal article" date="2019" name="Commun. Biol.">
        <title>The bagworm genome reveals a unique fibroin gene that provides high tensile strength.</title>
        <authorList>
            <person name="Kono N."/>
            <person name="Nakamura H."/>
            <person name="Ohtoshi R."/>
            <person name="Tomita M."/>
            <person name="Numata K."/>
            <person name="Arakawa K."/>
        </authorList>
    </citation>
    <scope>NUCLEOTIDE SEQUENCE [LARGE SCALE GENOMIC DNA]</scope>
</reference>
<keyword evidence="3" id="KW-1185">Reference proteome</keyword>
<dbReference type="AlphaFoldDB" id="A0A4C1XET6"/>
<protein>
    <submittedName>
        <fullName evidence="2">Uncharacterized protein</fullName>
    </submittedName>
</protein>
<comment type="caution">
    <text evidence="2">The sequence shown here is derived from an EMBL/GenBank/DDBJ whole genome shotgun (WGS) entry which is preliminary data.</text>
</comment>
<dbReference type="Proteomes" id="UP000299102">
    <property type="component" value="Unassembled WGS sequence"/>
</dbReference>
<dbReference type="EMBL" id="BGZK01000800">
    <property type="protein sequence ID" value="GBP60954.1"/>
    <property type="molecule type" value="Genomic_DNA"/>
</dbReference>
<name>A0A4C1XET6_EUMVA</name>
<feature type="compositionally biased region" description="Pro residues" evidence="1">
    <location>
        <begin position="88"/>
        <end position="98"/>
    </location>
</feature>
<feature type="region of interest" description="Disordered" evidence="1">
    <location>
        <begin position="18"/>
        <end position="185"/>
    </location>
</feature>
<evidence type="ECO:0000313" key="3">
    <source>
        <dbReference type="Proteomes" id="UP000299102"/>
    </source>
</evidence>
<accession>A0A4C1XET6</accession>
<sequence length="185" mass="19925">MAYILKVKIKILIKFVLPCDEPSPPSREKGKPTQKGTGAPESAPAVRRAAARPSAAAVVRRRSFGGWKTLNFSSKLKRRKVTGRRRPAPPAAPAPPAPAEAVGSQIATQKDDDRSPSSKMTRNRVPSVAPRSRRGPRALRHAPRDKLHEICVRGSCGWGTPRARRARAPPRAAADRLMPGLGAGT</sequence>
<evidence type="ECO:0000313" key="2">
    <source>
        <dbReference type="EMBL" id="GBP60954.1"/>
    </source>
</evidence>
<feature type="compositionally biased region" description="Basic residues" evidence="1">
    <location>
        <begin position="75"/>
        <end position="87"/>
    </location>
</feature>
<evidence type="ECO:0000256" key="1">
    <source>
        <dbReference type="SAM" id="MobiDB-lite"/>
    </source>
</evidence>
<feature type="compositionally biased region" description="Basic and acidic residues" evidence="1">
    <location>
        <begin position="142"/>
        <end position="151"/>
    </location>
</feature>
<gene>
    <name evidence="2" type="ORF">EVAR_51517_1</name>
</gene>
<feature type="compositionally biased region" description="Low complexity" evidence="1">
    <location>
        <begin position="39"/>
        <end position="58"/>
    </location>
</feature>